<organism evidence="6 7">
    <name type="scientific">Psilocybe cyanescens</name>
    <dbReference type="NCBI Taxonomy" id="93625"/>
    <lineage>
        <taxon>Eukaryota</taxon>
        <taxon>Fungi</taxon>
        <taxon>Dikarya</taxon>
        <taxon>Basidiomycota</taxon>
        <taxon>Agaricomycotina</taxon>
        <taxon>Agaricomycetes</taxon>
        <taxon>Agaricomycetidae</taxon>
        <taxon>Agaricales</taxon>
        <taxon>Agaricineae</taxon>
        <taxon>Strophariaceae</taxon>
        <taxon>Psilocybe</taxon>
    </lineage>
</organism>
<dbReference type="InParanoid" id="A0A409VM07"/>
<accession>A0A409VM07</accession>
<evidence type="ECO:0000256" key="2">
    <source>
        <dbReference type="ARBA" id="ARBA00023054"/>
    </source>
</evidence>
<dbReference type="GO" id="GO:0005634">
    <property type="term" value="C:nucleus"/>
    <property type="evidence" value="ECO:0007669"/>
    <property type="project" value="UniProtKB-SubCell"/>
</dbReference>
<comment type="subcellular location">
    <subcellularLocation>
        <location evidence="1">Nucleus</location>
    </subcellularLocation>
</comment>
<dbReference type="InterPro" id="IPR040661">
    <property type="entry name" value="LZ3wCH"/>
</dbReference>
<keyword evidence="7" id="KW-1185">Reference proteome</keyword>
<feature type="domain" description="Leucine zipper with capping helix" evidence="5">
    <location>
        <begin position="52"/>
        <end position="103"/>
    </location>
</feature>
<evidence type="ECO:0000313" key="7">
    <source>
        <dbReference type="Proteomes" id="UP000283269"/>
    </source>
</evidence>
<dbReference type="AlphaFoldDB" id="A0A409VM07"/>
<name>A0A409VM07_PSICY</name>
<dbReference type="EMBL" id="NHYD01003975">
    <property type="protein sequence ID" value="PPQ67305.1"/>
    <property type="molecule type" value="Genomic_DNA"/>
</dbReference>
<sequence>MADLRAAIDHAKLERIETDVRTTALKKLSELKKELSILESELNVYGDSNPAKVEEVKRAAFLAKDATYRWTDNYGMLLGYFTRQTDVGAEDVRHYLGIGEDYEELE</sequence>
<dbReference type="Proteomes" id="UP000283269">
    <property type="component" value="Unassembled WGS sequence"/>
</dbReference>
<evidence type="ECO:0000313" key="6">
    <source>
        <dbReference type="EMBL" id="PPQ67305.1"/>
    </source>
</evidence>
<dbReference type="OrthoDB" id="273345at2759"/>
<gene>
    <name evidence="6" type="ORF">CVT25_005889</name>
</gene>
<evidence type="ECO:0000259" key="5">
    <source>
        <dbReference type="Pfam" id="PF18517"/>
    </source>
</evidence>
<evidence type="ECO:0000256" key="4">
    <source>
        <dbReference type="SAM" id="Coils"/>
    </source>
</evidence>
<reference evidence="6 7" key="1">
    <citation type="journal article" date="2018" name="Evol. Lett.">
        <title>Horizontal gene cluster transfer increased hallucinogenic mushroom diversity.</title>
        <authorList>
            <person name="Reynolds H.T."/>
            <person name="Vijayakumar V."/>
            <person name="Gluck-Thaler E."/>
            <person name="Korotkin H.B."/>
            <person name="Matheny P.B."/>
            <person name="Slot J.C."/>
        </authorList>
    </citation>
    <scope>NUCLEOTIDE SEQUENCE [LARGE SCALE GENOMIC DNA]</scope>
    <source>
        <strain evidence="6 7">2631</strain>
    </source>
</reference>
<feature type="coiled-coil region" evidence="4">
    <location>
        <begin position="21"/>
        <end position="48"/>
    </location>
</feature>
<dbReference type="Pfam" id="PF18517">
    <property type="entry name" value="LZ3wCH"/>
    <property type="match status" value="1"/>
</dbReference>
<dbReference type="STRING" id="93625.A0A409VM07"/>
<keyword evidence="2 4" id="KW-0175">Coiled coil</keyword>
<proteinExistence type="predicted"/>
<keyword evidence="3" id="KW-0539">Nucleus</keyword>
<evidence type="ECO:0000256" key="3">
    <source>
        <dbReference type="ARBA" id="ARBA00023242"/>
    </source>
</evidence>
<evidence type="ECO:0000256" key="1">
    <source>
        <dbReference type="ARBA" id="ARBA00004123"/>
    </source>
</evidence>
<comment type="caution">
    <text evidence="6">The sequence shown here is derived from an EMBL/GenBank/DDBJ whole genome shotgun (WGS) entry which is preliminary data.</text>
</comment>
<protein>
    <recommendedName>
        <fullName evidence="5">Leucine zipper with capping helix domain-containing protein</fullName>
    </recommendedName>
</protein>